<feature type="compositionally biased region" description="Basic and acidic residues" evidence="2">
    <location>
        <begin position="256"/>
        <end position="274"/>
    </location>
</feature>
<evidence type="ECO:0000313" key="4">
    <source>
        <dbReference type="Proteomes" id="UP000007264"/>
    </source>
</evidence>
<keyword evidence="1" id="KW-0175">Coiled coil</keyword>
<accession>I0Z408</accession>
<dbReference type="AlphaFoldDB" id="I0Z408"/>
<dbReference type="Proteomes" id="UP000007264">
    <property type="component" value="Unassembled WGS sequence"/>
</dbReference>
<feature type="compositionally biased region" description="Polar residues" evidence="2">
    <location>
        <begin position="71"/>
        <end position="81"/>
    </location>
</feature>
<evidence type="ECO:0000256" key="1">
    <source>
        <dbReference type="SAM" id="Coils"/>
    </source>
</evidence>
<keyword evidence="4" id="KW-1185">Reference proteome</keyword>
<comment type="caution">
    <text evidence="3">The sequence shown here is derived from an EMBL/GenBank/DDBJ whole genome shotgun (WGS) entry which is preliminary data.</text>
</comment>
<reference evidence="3 4" key="1">
    <citation type="journal article" date="2012" name="Genome Biol.">
        <title>The genome of the polar eukaryotic microalga coccomyxa subellipsoidea reveals traits of cold adaptation.</title>
        <authorList>
            <person name="Blanc G."/>
            <person name="Agarkova I."/>
            <person name="Grimwood J."/>
            <person name="Kuo A."/>
            <person name="Brueggeman A."/>
            <person name="Dunigan D."/>
            <person name="Gurnon J."/>
            <person name="Ladunga I."/>
            <person name="Lindquist E."/>
            <person name="Lucas S."/>
            <person name="Pangilinan J."/>
            <person name="Proschold T."/>
            <person name="Salamov A."/>
            <person name="Schmutz J."/>
            <person name="Weeks D."/>
            <person name="Yamada T."/>
            <person name="Claverie J.M."/>
            <person name="Grigoriev I."/>
            <person name="Van Etten J."/>
            <person name="Lomsadze A."/>
            <person name="Borodovsky M."/>
        </authorList>
    </citation>
    <scope>NUCLEOTIDE SEQUENCE [LARGE SCALE GENOMIC DNA]</scope>
    <source>
        <strain evidence="3 4">C-169</strain>
    </source>
</reference>
<evidence type="ECO:0000313" key="3">
    <source>
        <dbReference type="EMBL" id="EIE25377.1"/>
    </source>
</evidence>
<dbReference type="EMBL" id="AGSI01000004">
    <property type="protein sequence ID" value="EIE25377.1"/>
    <property type="molecule type" value="Genomic_DNA"/>
</dbReference>
<evidence type="ECO:0000256" key="2">
    <source>
        <dbReference type="SAM" id="MobiDB-lite"/>
    </source>
</evidence>
<dbReference type="GeneID" id="17043379"/>
<dbReference type="KEGG" id="csl:COCSUDRAFT_61596"/>
<feature type="coiled-coil region" evidence="1">
    <location>
        <begin position="543"/>
        <end position="570"/>
    </location>
</feature>
<gene>
    <name evidence="3" type="ORF">COCSUDRAFT_61596</name>
</gene>
<feature type="coiled-coil region" evidence="1">
    <location>
        <begin position="458"/>
        <end position="506"/>
    </location>
</feature>
<name>I0Z408_COCSC</name>
<sequence>MFESEGAGGAEPRQRRYSSDWGSVSLSRAGSIVGSRAGSPREMGPGQPSAGPPFKSHSSDDIGSSWMRTVESGNSGTQSLASDWAEYDGYSAPDVRESPSYRTVQRAPSPSPQAPLEGAGQPALHSRGDSDGSSPARMLQQEVIRLQIEQDDMAMRLKSEQARTREAEAKLAGLSSTLQQRLLQLATEVEARGSALERLREENESLTEDYNRLRAHSASVEEQAHANIADLERQLADAHRNAADAGVAAAAAHARAQHDSSAESHESRSAREDLEAQLEAAQTRAQAAMTSAAEAQARAAAAEAARDEAERNRAAADRSRRETEAQARAAAEVAAAERDERAAAEGLSEQLKAEADRRAKVFHNAVKAAIGKVQAELEAERDALEARLKQVEHTLAEAQQEAAASAAAMQEARREAAARMRDAEDAGSLAVAAQEAADAAVARDRAARAAAGSAEAALNELRGGAVKLEGEVREANARAHEAEAAAARAKKQLEEAQQKLAAATSSSQMDIARWQSRAEAAAVAARETEARCQAAATSSAAAADNALQDARTAREQVAALERELAELRQARGKRAYGLPSRADIISSLGLDRWREEQLLPSASSASSLDIEAANKKDKARPGRQQHLSA</sequence>
<feature type="region of interest" description="Disordered" evidence="2">
    <location>
        <begin position="242"/>
        <end position="341"/>
    </location>
</feature>
<feature type="region of interest" description="Disordered" evidence="2">
    <location>
        <begin position="1"/>
        <end position="138"/>
    </location>
</feature>
<feature type="compositionally biased region" description="Basic and acidic residues" evidence="2">
    <location>
        <begin position="304"/>
        <end position="325"/>
    </location>
</feature>
<dbReference type="RefSeq" id="XP_005649921.1">
    <property type="nucleotide sequence ID" value="XM_005649864.1"/>
</dbReference>
<dbReference type="OrthoDB" id="549380at2759"/>
<feature type="compositionally biased region" description="Low complexity" evidence="2">
    <location>
        <begin position="277"/>
        <end position="303"/>
    </location>
</feature>
<organism evidence="3 4">
    <name type="scientific">Coccomyxa subellipsoidea (strain C-169)</name>
    <name type="common">Green microalga</name>
    <dbReference type="NCBI Taxonomy" id="574566"/>
    <lineage>
        <taxon>Eukaryota</taxon>
        <taxon>Viridiplantae</taxon>
        <taxon>Chlorophyta</taxon>
        <taxon>core chlorophytes</taxon>
        <taxon>Trebouxiophyceae</taxon>
        <taxon>Trebouxiophyceae incertae sedis</taxon>
        <taxon>Coccomyxaceae</taxon>
        <taxon>Coccomyxa</taxon>
        <taxon>Coccomyxa subellipsoidea</taxon>
    </lineage>
</organism>
<feature type="region of interest" description="Disordered" evidence="2">
    <location>
        <begin position="599"/>
        <end position="629"/>
    </location>
</feature>
<feature type="compositionally biased region" description="Low complexity" evidence="2">
    <location>
        <begin position="243"/>
        <end position="254"/>
    </location>
</feature>
<proteinExistence type="predicted"/>
<protein>
    <submittedName>
        <fullName evidence="3">Uncharacterized protein</fullName>
    </submittedName>
</protein>